<sequence>MKIYDRIIIGAGIYGLYAAIESMKKKKKVLVVDMDEMPFNRGSYINQARLHNGYHYPRSYSTASKSAHYFKRFYNDFKECINDDFEQIYAVASDYSWTNGEQFQRFSDNLGVICDEIPKEKYFNSVAIDKAFYTEEYSFDAFLLKNKLYNEAKELGCDFLFGKSINSIESSNIKNMFVFSIDEKDYSAGYVLNATYAGTNQIHNLLGYEEFNIKYELCEVILCRVSDNIKNVGLTVMDGPFFSVMPFGKSGYHSITTVSKTPHLTCYEKLPIFDCQNYRKECTPISTCNCNYCEYRPKTAFIEMRQIAKKYLKEDIEIDYVKSLFTLKPIIKASEIDDSRPTIIRKFSSEPDFYTVFSGKINTMYDLDCIL</sequence>
<dbReference type="Gene3D" id="3.50.50.60">
    <property type="entry name" value="FAD/NAD(P)-binding domain"/>
    <property type="match status" value="1"/>
</dbReference>
<dbReference type="InterPro" id="IPR006076">
    <property type="entry name" value="FAD-dep_OxRdtase"/>
</dbReference>
<dbReference type="EMBL" id="ALNK01000015">
    <property type="protein sequence ID" value="EJU23549.1"/>
    <property type="molecule type" value="Genomic_DNA"/>
</dbReference>
<reference evidence="2 3" key="1">
    <citation type="submission" date="2012-07" db="EMBL/GenBank/DDBJ databases">
        <authorList>
            <person name="Durkin A.S."/>
            <person name="McCorrison J."/>
            <person name="Torralba M."/>
            <person name="Gillis M."/>
            <person name="Methe B."/>
            <person name="Sutton G."/>
            <person name="Nelson K.E."/>
        </authorList>
    </citation>
    <scope>NUCLEOTIDE SEQUENCE [LARGE SCALE GENOMIC DNA]</scope>
    <source>
        <strain evidence="2 3">OBRC8</strain>
    </source>
</reference>
<proteinExistence type="predicted"/>
<dbReference type="SUPFAM" id="SSF51905">
    <property type="entry name" value="FAD/NAD(P)-binding domain"/>
    <property type="match status" value="1"/>
</dbReference>
<dbReference type="InterPro" id="IPR052745">
    <property type="entry name" value="G3P_Oxidase/Oxidoreductase"/>
</dbReference>
<keyword evidence="3" id="KW-1185">Reference proteome</keyword>
<accession>J5ULX6</accession>
<evidence type="ECO:0000259" key="1">
    <source>
        <dbReference type="Pfam" id="PF01266"/>
    </source>
</evidence>
<dbReference type="PANTHER" id="PTHR42720">
    <property type="entry name" value="GLYCEROL-3-PHOSPHATE DEHYDROGENASE"/>
    <property type="match status" value="1"/>
</dbReference>
<dbReference type="Proteomes" id="UP000005244">
    <property type="component" value="Unassembled WGS sequence"/>
</dbReference>
<feature type="domain" description="FAD dependent oxidoreductase" evidence="1">
    <location>
        <begin position="7"/>
        <end position="207"/>
    </location>
</feature>
<gene>
    <name evidence="2" type="ORF">HMPREF1143_2037</name>
</gene>
<comment type="caution">
    <text evidence="2">The sequence shown here is derived from an EMBL/GenBank/DDBJ whole genome shotgun (WGS) entry which is preliminary data.</text>
</comment>
<dbReference type="InterPro" id="IPR036188">
    <property type="entry name" value="FAD/NAD-bd_sf"/>
</dbReference>
<protein>
    <submittedName>
        <fullName evidence="2">NAD(P)-binding Rossmann-like domain protein</fullName>
    </submittedName>
</protein>
<dbReference type="Pfam" id="PF01266">
    <property type="entry name" value="DAO"/>
    <property type="match status" value="1"/>
</dbReference>
<dbReference type="Gene3D" id="3.30.9.10">
    <property type="entry name" value="D-Amino Acid Oxidase, subunit A, domain 2"/>
    <property type="match status" value="1"/>
</dbReference>
<evidence type="ECO:0000313" key="3">
    <source>
        <dbReference type="Proteomes" id="UP000005244"/>
    </source>
</evidence>
<organism evidence="2 3">
    <name type="scientific">Peptoanaerobacter stomatis</name>
    <dbReference type="NCBI Taxonomy" id="796937"/>
    <lineage>
        <taxon>Bacteria</taxon>
        <taxon>Bacillati</taxon>
        <taxon>Bacillota</taxon>
        <taxon>Clostridia</taxon>
        <taxon>Peptostreptococcales</taxon>
        <taxon>Filifactoraceae</taxon>
        <taxon>Peptoanaerobacter</taxon>
    </lineage>
</organism>
<name>J5ULX6_9FIRM</name>
<dbReference type="RefSeq" id="WP_009530712.1">
    <property type="nucleotide sequence ID" value="NZ_ALNK01000015.1"/>
</dbReference>
<dbReference type="PATRIC" id="fig|796941.3.peg.678"/>
<dbReference type="PANTHER" id="PTHR42720:SF1">
    <property type="entry name" value="GLYCEROL 3-PHOSPHATE OXIDASE"/>
    <property type="match status" value="1"/>
</dbReference>
<dbReference type="AlphaFoldDB" id="J5ULX6"/>
<evidence type="ECO:0000313" key="2">
    <source>
        <dbReference type="EMBL" id="EJU23549.1"/>
    </source>
</evidence>